<evidence type="ECO:0000313" key="2">
    <source>
        <dbReference type="EMBL" id="GHI82629.1"/>
    </source>
</evidence>
<evidence type="ECO:0000313" key="3">
    <source>
        <dbReference type="Proteomes" id="UP000608522"/>
    </source>
</evidence>
<accession>A0ABQ3T223</accession>
<comment type="caution">
    <text evidence="1">The sequence shown here is derived from an EMBL/GenBank/DDBJ whole genome shotgun (WGS) entry which is preliminary data.</text>
</comment>
<dbReference type="Proteomes" id="UP000608522">
    <property type="component" value="Unassembled WGS sequence"/>
</dbReference>
<dbReference type="EMBL" id="BNED01000010">
    <property type="protein sequence ID" value="GHI82629.1"/>
    <property type="molecule type" value="Genomic_DNA"/>
</dbReference>
<protein>
    <submittedName>
        <fullName evidence="1">Uncharacterized protein</fullName>
    </submittedName>
</protein>
<gene>
    <name evidence="1" type="ORF">Sspor_00030</name>
    <name evidence="2" type="ORF">Sspor_81900</name>
</gene>
<dbReference type="RefSeq" id="WP_202197088.1">
    <property type="nucleotide sequence ID" value="NZ_BAAATO010000053.1"/>
</dbReference>
<keyword evidence="3" id="KW-1185">Reference proteome</keyword>
<organism evidence="1 3">
    <name type="scientific">Streptomyces spororaveus</name>
    <dbReference type="NCBI Taxonomy" id="284039"/>
    <lineage>
        <taxon>Bacteria</taxon>
        <taxon>Bacillati</taxon>
        <taxon>Actinomycetota</taxon>
        <taxon>Actinomycetes</taxon>
        <taxon>Kitasatosporales</taxon>
        <taxon>Streptomycetaceae</taxon>
        <taxon>Streptomyces</taxon>
    </lineage>
</organism>
<dbReference type="EMBL" id="BNED01000001">
    <property type="protein sequence ID" value="GHI74442.1"/>
    <property type="molecule type" value="Genomic_DNA"/>
</dbReference>
<evidence type="ECO:0000313" key="1">
    <source>
        <dbReference type="EMBL" id="GHI74442.1"/>
    </source>
</evidence>
<sequence>MSEQTTTKPRPQVATWAAGQTGPCARCHTSTCRYGVGGNPLCAPCKQARQELLACS</sequence>
<name>A0ABQ3T223_9ACTN</name>
<reference evidence="3" key="1">
    <citation type="submission" date="2023-07" db="EMBL/GenBank/DDBJ databases">
        <title>Whole genome shotgun sequence of Streptomyces spororaveus NBRC 15456.</title>
        <authorList>
            <person name="Komaki H."/>
            <person name="Tamura T."/>
        </authorList>
    </citation>
    <scope>NUCLEOTIDE SEQUENCE [LARGE SCALE GENOMIC DNA]</scope>
    <source>
        <strain evidence="3">NBRC 15456</strain>
    </source>
</reference>
<reference evidence="1" key="2">
    <citation type="submission" date="2024-05" db="EMBL/GenBank/DDBJ databases">
        <title>Whole genome shotgun sequence of Streptomyces spororaveus NBRC 15456.</title>
        <authorList>
            <person name="Komaki H."/>
            <person name="Tamura T."/>
        </authorList>
    </citation>
    <scope>NUCLEOTIDE SEQUENCE</scope>
    <source>
        <strain evidence="1 3">NBRC 15456</strain>
    </source>
</reference>
<proteinExistence type="predicted"/>